<feature type="chain" id="PRO_5047510702" evidence="1">
    <location>
        <begin position="19"/>
        <end position="255"/>
    </location>
</feature>
<accession>A0ABZ0W7A1</accession>
<evidence type="ECO:0000313" key="2">
    <source>
        <dbReference type="EMBL" id="WQD38414.1"/>
    </source>
</evidence>
<name>A0ABZ0W7A1_9BACT</name>
<evidence type="ECO:0000313" key="3">
    <source>
        <dbReference type="Proteomes" id="UP001325680"/>
    </source>
</evidence>
<sequence>MKLILPLLFLSFAQLSFSQSVDLATERSIISETLCQYLNTNPNSAASFLKTNKGYQLMRESFKMALAFEPDSVKQKGIYKEMANFEHYVDSITTQLQNKKIIVQLADTLYTYQYVARSRNLKTEKDWQNNYANLLDDFQKNNLHRFDTIIGESYIGLIKQQINYKGESIPLELSSFNLAHYQYQKKAADCEQNEFCIQADKVYRAVFNAEGSKGCYLFSFLCGENKICRSFIFIKKENGRWVYVAQYPSWIIDEA</sequence>
<protein>
    <submittedName>
        <fullName evidence="2">Uncharacterized protein</fullName>
    </submittedName>
</protein>
<organism evidence="2 3">
    <name type="scientific">Niabella yanshanensis</name>
    <dbReference type="NCBI Taxonomy" id="577386"/>
    <lineage>
        <taxon>Bacteria</taxon>
        <taxon>Pseudomonadati</taxon>
        <taxon>Bacteroidota</taxon>
        <taxon>Chitinophagia</taxon>
        <taxon>Chitinophagales</taxon>
        <taxon>Chitinophagaceae</taxon>
        <taxon>Niabella</taxon>
    </lineage>
</organism>
<reference evidence="2 3" key="1">
    <citation type="submission" date="2023-12" db="EMBL/GenBank/DDBJ databases">
        <title>Genome sequencing and assembly of bacterial species from a model synthetic community.</title>
        <authorList>
            <person name="Hogle S.L."/>
        </authorList>
    </citation>
    <scope>NUCLEOTIDE SEQUENCE [LARGE SCALE GENOMIC DNA]</scope>
    <source>
        <strain evidence="2 3">HAMBI_3031</strain>
    </source>
</reference>
<keyword evidence="3" id="KW-1185">Reference proteome</keyword>
<dbReference type="Proteomes" id="UP001325680">
    <property type="component" value="Chromosome"/>
</dbReference>
<proteinExistence type="predicted"/>
<gene>
    <name evidence="2" type="ORF">U0035_22325</name>
</gene>
<dbReference type="EMBL" id="CP139960">
    <property type="protein sequence ID" value="WQD38414.1"/>
    <property type="molecule type" value="Genomic_DNA"/>
</dbReference>
<dbReference type="RefSeq" id="WP_114791174.1">
    <property type="nucleotide sequence ID" value="NZ_CP139960.1"/>
</dbReference>
<keyword evidence="1" id="KW-0732">Signal</keyword>
<feature type="signal peptide" evidence="1">
    <location>
        <begin position="1"/>
        <end position="18"/>
    </location>
</feature>
<evidence type="ECO:0000256" key="1">
    <source>
        <dbReference type="SAM" id="SignalP"/>
    </source>
</evidence>